<dbReference type="HOGENOM" id="CLU_1993379_0_0_1"/>
<dbReference type="EMBL" id="AM920437">
    <property type="protein sequence ID" value="CAP98685.1"/>
    <property type="molecule type" value="Genomic_DNA"/>
</dbReference>
<sequence length="125" mass="13769">MRGEPVVYSAKGRVLINQGCLDIAAPGFYQPLPSAPVITVCTAPLLPGSLYRTWTNPYRIGVTVGDDRIANKMTSELSAGTNFYRASIERITQWRPDLIGNRADRPQAIDMNRFKLLIKTSGTKG</sequence>
<organism evidence="1 2">
    <name type="scientific">Penicillium rubens (strain ATCC 28089 / DSM 1075 / NRRL 1951 / Wisconsin 54-1255)</name>
    <name type="common">Penicillium chrysogenum</name>
    <dbReference type="NCBI Taxonomy" id="500485"/>
    <lineage>
        <taxon>Eukaryota</taxon>
        <taxon>Fungi</taxon>
        <taxon>Dikarya</taxon>
        <taxon>Ascomycota</taxon>
        <taxon>Pezizomycotina</taxon>
        <taxon>Eurotiomycetes</taxon>
        <taxon>Eurotiomycetidae</taxon>
        <taxon>Eurotiales</taxon>
        <taxon>Aspergillaceae</taxon>
        <taxon>Penicillium</taxon>
        <taxon>Penicillium chrysogenum species complex</taxon>
    </lineage>
</organism>
<gene>
    <name evidence="1" type="ORF">Pc22g13970</name>
    <name evidence="1" type="ORF">PCH_Pc22g13970</name>
</gene>
<name>B6HU27_PENRW</name>
<proteinExistence type="predicted"/>
<protein>
    <submittedName>
        <fullName evidence="1">Uncharacterized protein</fullName>
    </submittedName>
</protein>
<evidence type="ECO:0000313" key="1">
    <source>
        <dbReference type="EMBL" id="CAP98685.1"/>
    </source>
</evidence>
<accession>B6HU27</accession>
<dbReference type="AlphaFoldDB" id="B6HU27"/>
<dbReference type="Proteomes" id="UP000000724">
    <property type="component" value="Contig Pc00c22"/>
</dbReference>
<keyword evidence="2" id="KW-1185">Reference proteome</keyword>
<dbReference type="VEuPathDB" id="FungiDB:PCH_Pc22g13970"/>
<reference evidence="1 2" key="1">
    <citation type="journal article" date="2008" name="Nat. Biotechnol.">
        <title>Genome sequencing and analysis of the filamentous fungus Penicillium chrysogenum.</title>
        <authorList>
            <person name="van den Berg M.A."/>
            <person name="Albang R."/>
            <person name="Albermann K."/>
            <person name="Badger J.H."/>
            <person name="Daran J.-M."/>
            <person name="Driessen A.J.M."/>
            <person name="Garcia-Estrada C."/>
            <person name="Fedorova N.D."/>
            <person name="Harris D.M."/>
            <person name="Heijne W.H.M."/>
            <person name="Joardar V.S."/>
            <person name="Kiel J.A.K.W."/>
            <person name="Kovalchuk A."/>
            <person name="Martin J.F."/>
            <person name="Nierman W.C."/>
            <person name="Nijland J.G."/>
            <person name="Pronk J.T."/>
            <person name="Roubos J.A."/>
            <person name="van der Klei I.J."/>
            <person name="van Peij N.N.M.E."/>
            <person name="Veenhuis M."/>
            <person name="von Doehren H."/>
            <person name="Wagner C."/>
            <person name="Wortman J.R."/>
            <person name="Bovenberg R.A.L."/>
        </authorList>
    </citation>
    <scope>NUCLEOTIDE SEQUENCE [LARGE SCALE GENOMIC DNA]</scope>
    <source>
        <strain evidence="2">ATCC 28089 / DSM 1075 / NRRL 1951 / Wisconsin 54-1255</strain>
    </source>
</reference>
<evidence type="ECO:0000313" key="2">
    <source>
        <dbReference type="Proteomes" id="UP000000724"/>
    </source>
</evidence>